<dbReference type="EMBL" id="SDPT01000001">
    <property type="protein sequence ID" value="RXZ35451.1"/>
    <property type="molecule type" value="Genomic_DNA"/>
</dbReference>
<reference evidence="1 2" key="1">
    <citation type="submission" date="2019-01" db="EMBL/GenBank/DDBJ databases">
        <title>Sphingomonas mucosissima sp. nov. and Sphingomonas desiccabilis sp. nov., from biological soil crusts in the Colorado Plateau, USA.</title>
        <authorList>
            <person name="Zhu D."/>
        </authorList>
    </citation>
    <scope>NUCLEOTIDE SEQUENCE [LARGE SCALE GENOMIC DNA]</scope>
    <source>
        <strain evidence="1 2">CP1D</strain>
    </source>
</reference>
<dbReference type="AlphaFoldDB" id="A0A4Q2J1T3"/>
<dbReference type="NCBIfam" id="NF047331">
    <property type="entry name" value="phage_HTJ"/>
    <property type="match status" value="1"/>
</dbReference>
<proteinExistence type="predicted"/>
<gene>
    <name evidence="1" type="ORF">EO081_07490</name>
</gene>
<keyword evidence="2" id="KW-1185">Reference proteome</keyword>
<dbReference type="Proteomes" id="UP000292347">
    <property type="component" value="Unassembled WGS sequence"/>
</dbReference>
<name>A0A4Q2J1T3_9SPHN</name>
<accession>A0A4Q2J1T3</accession>
<evidence type="ECO:0000313" key="2">
    <source>
        <dbReference type="Proteomes" id="UP000292347"/>
    </source>
</evidence>
<dbReference type="RefSeq" id="WP_129341220.1">
    <property type="nucleotide sequence ID" value="NZ_JACIDD010000001.1"/>
</dbReference>
<comment type="caution">
    <text evidence="1">The sequence shown here is derived from an EMBL/GenBank/DDBJ whole genome shotgun (WGS) entry which is preliminary data.</text>
</comment>
<protein>
    <submittedName>
        <fullName evidence="1">Uncharacterized protein</fullName>
    </submittedName>
</protein>
<evidence type="ECO:0000313" key="1">
    <source>
        <dbReference type="EMBL" id="RXZ35451.1"/>
    </source>
</evidence>
<sequence>MAYTQSDLDALSKAITAGIKSVTYADGRRVEYQTLADMRALRADMKEEIAAGGRLSQPRTTVGRVIRR</sequence>
<organism evidence="1 2">
    <name type="scientific">Sphingomonas desiccabilis</name>
    <dbReference type="NCBI Taxonomy" id="429134"/>
    <lineage>
        <taxon>Bacteria</taxon>
        <taxon>Pseudomonadati</taxon>
        <taxon>Pseudomonadota</taxon>
        <taxon>Alphaproteobacteria</taxon>
        <taxon>Sphingomonadales</taxon>
        <taxon>Sphingomonadaceae</taxon>
        <taxon>Sphingomonas</taxon>
    </lineage>
</organism>
<dbReference type="OrthoDB" id="7581025at2"/>